<feature type="active site" description="Phosphothreonine intermediate" evidence="4">
    <location>
        <position position="81"/>
    </location>
</feature>
<dbReference type="AlphaFoldDB" id="A0A1G9UQW3"/>
<dbReference type="PANTHER" id="PTHR10151">
    <property type="entry name" value="ECTONUCLEOTIDE PYROPHOSPHATASE/PHOSPHODIESTERASE"/>
    <property type="match status" value="1"/>
</dbReference>
<feature type="binding site" evidence="5">
    <location>
        <position position="102"/>
    </location>
    <ligand>
        <name>substrate</name>
    </ligand>
</feature>
<evidence type="ECO:0000313" key="8">
    <source>
        <dbReference type="Proteomes" id="UP000198510"/>
    </source>
</evidence>
<evidence type="ECO:0000256" key="3">
    <source>
        <dbReference type="ARBA" id="ARBA00022729"/>
    </source>
</evidence>
<feature type="chain" id="PRO_5011638442" evidence="6">
    <location>
        <begin position="26"/>
        <end position="548"/>
    </location>
</feature>
<feature type="binding site" evidence="5">
    <location>
        <begin position="163"/>
        <end position="165"/>
    </location>
    <ligand>
        <name>substrate</name>
    </ligand>
</feature>
<dbReference type="Gene3D" id="3.40.720.10">
    <property type="entry name" value="Alkaline Phosphatase, subunit A"/>
    <property type="match status" value="1"/>
</dbReference>
<keyword evidence="1 4" id="KW-0597">Phosphoprotein</keyword>
<dbReference type="PIRSF" id="PIRSF031924">
    <property type="entry name" value="Pi-irrepressible_AP"/>
    <property type="match status" value="1"/>
</dbReference>
<evidence type="ECO:0000256" key="5">
    <source>
        <dbReference type="PIRSR" id="PIRSR031924-51"/>
    </source>
</evidence>
<dbReference type="GO" id="GO:0004035">
    <property type="term" value="F:alkaline phosphatase activity"/>
    <property type="evidence" value="ECO:0007669"/>
    <property type="project" value="InterPro"/>
</dbReference>
<dbReference type="SUPFAM" id="SSF53649">
    <property type="entry name" value="Alkaline phosphatase-like"/>
    <property type="match status" value="1"/>
</dbReference>
<feature type="signal peptide" evidence="6">
    <location>
        <begin position="1"/>
        <end position="25"/>
    </location>
</feature>
<proteinExistence type="predicted"/>
<organism evidence="7 8">
    <name type="scientific">Catalinimonas alkaloidigena</name>
    <dbReference type="NCBI Taxonomy" id="1075417"/>
    <lineage>
        <taxon>Bacteria</taxon>
        <taxon>Pseudomonadati</taxon>
        <taxon>Bacteroidota</taxon>
        <taxon>Cytophagia</taxon>
        <taxon>Cytophagales</taxon>
        <taxon>Catalimonadaceae</taxon>
        <taxon>Catalinimonas</taxon>
    </lineage>
</organism>
<gene>
    <name evidence="7" type="ORF">SAMN05421823_11747</name>
</gene>
<dbReference type="Pfam" id="PF01663">
    <property type="entry name" value="Phosphodiest"/>
    <property type="match status" value="1"/>
</dbReference>
<evidence type="ECO:0000256" key="4">
    <source>
        <dbReference type="PIRSR" id="PIRSR031924-50"/>
    </source>
</evidence>
<dbReference type="NCBIfam" id="NF042991">
    <property type="entry name" value="alk_phos_PafA"/>
    <property type="match status" value="1"/>
</dbReference>
<dbReference type="STRING" id="1075417.SAMN05421823_11747"/>
<dbReference type="InterPro" id="IPR017850">
    <property type="entry name" value="Alkaline_phosphatase_core_sf"/>
</dbReference>
<dbReference type="CDD" id="cd16016">
    <property type="entry name" value="AP-SPAP"/>
    <property type="match status" value="1"/>
</dbReference>
<name>A0A1G9UQW3_9BACT</name>
<accession>A0A1G9UQW3</accession>
<keyword evidence="8" id="KW-1185">Reference proteome</keyword>
<protein>
    <submittedName>
        <fullName evidence="7">Type I phosphodiesterase / nucleotide pyrophosphatase</fullName>
    </submittedName>
</protein>
<reference evidence="7 8" key="1">
    <citation type="submission" date="2016-10" db="EMBL/GenBank/DDBJ databases">
        <authorList>
            <person name="de Groot N.N."/>
        </authorList>
    </citation>
    <scope>NUCLEOTIDE SEQUENCE [LARGE SCALE GENOMIC DNA]</scope>
    <source>
        <strain evidence="7 8">DSM 25186</strain>
    </source>
</reference>
<evidence type="ECO:0000256" key="1">
    <source>
        <dbReference type="ARBA" id="ARBA00022553"/>
    </source>
</evidence>
<evidence type="ECO:0000256" key="6">
    <source>
        <dbReference type="SAM" id="SignalP"/>
    </source>
</evidence>
<keyword evidence="2" id="KW-0479">Metal-binding</keyword>
<dbReference type="PANTHER" id="PTHR10151:SF120">
    <property type="entry name" value="BIS(5'-ADENOSYL)-TRIPHOSPHATASE"/>
    <property type="match status" value="1"/>
</dbReference>
<sequence length="548" mass="60815">MNFFSKAPRPLLLLFFLLVTAVASAQPAQPPRLVVGVVVDQMRADYLRRFAPLFGEDGFKRLMRDGYEFRNTHYNHIPTYTGPGHASVYAGAPPAQHGIVANDWYQREIGRTLNCVEDTTVTAVGGDPSEGQVSPANLLATTITDELRLATNYRGKVVGVSLKNRGAVLPAGHAPNGAYWYDGTTGNFITSTYYTPKLPAWVDAFNQRKLADQYMNQTWGLLAAQEHYLAGNDDDAPYEMLYKGAKKSVMPYNLKKLRKDNGNLAGLYVTPFGNTIVAEMAKAAVAGEQLGQDDVPDFLAVSFSSTDYVGHYYGPQSLELEDTYARLDRDLADLLHYLDETVGEDHYTLFLTADHAAIDNPRYLQERHFPSGFVDYDAMTDSLQNFLRARFDAAEALLSISNDQIYLDRAFWNQQETSLAEVQAALVDYLSGWEGVRAVFTGPQMLYQEYTEGQPAMLQNGYFYKRSGDLLVLLQPGWLGKLNIATTHGSGYTYDTHVPLLWYGAGVPSGATVRHCTIYDIAPTLSLRLGTKPPSAAIGLPLEELFRK</sequence>
<keyword evidence="3 6" id="KW-0732">Signal</keyword>
<dbReference type="InterPro" id="IPR026263">
    <property type="entry name" value="Alkaline_phosphatase_prok"/>
</dbReference>
<dbReference type="GO" id="GO:0046872">
    <property type="term" value="F:metal ion binding"/>
    <property type="evidence" value="ECO:0007669"/>
    <property type="project" value="UniProtKB-KW"/>
</dbReference>
<dbReference type="InterPro" id="IPR002591">
    <property type="entry name" value="Phosphodiest/P_Trfase"/>
</dbReference>
<dbReference type="RefSeq" id="WP_176956236.1">
    <property type="nucleotide sequence ID" value="NZ_FNFO01000017.1"/>
</dbReference>
<evidence type="ECO:0000256" key="2">
    <source>
        <dbReference type="ARBA" id="ARBA00022723"/>
    </source>
</evidence>
<dbReference type="EMBL" id="FNFO01000017">
    <property type="protein sequence ID" value="SDM62280.1"/>
    <property type="molecule type" value="Genomic_DNA"/>
</dbReference>
<dbReference type="Gene3D" id="3.30.1360.150">
    <property type="match status" value="1"/>
</dbReference>
<evidence type="ECO:0000313" key="7">
    <source>
        <dbReference type="EMBL" id="SDM62280.1"/>
    </source>
</evidence>
<dbReference type="Proteomes" id="UP000198510">
    <property type="component" value="Unassembled WGS sequence"/>
</dbReference>